<evidence type="ECO:0000256" key="3">
    <source>
        <dbReference type="ARBA" id="ARBA00022475"/>
    </source>
</evidence>
<feature type="transmembrane region" description="Helical" evidence="7">
    <location>
        <begin position="260"/>
        <end position="282"/>
    </location>
</feature>
<feature type="transmembrane region" description="Helical" evidence="7">
    <location>
        <begin position="315"/>
        <end position="340"/>
    </location>
</feature>
<name>A0A815IHN0_9BILA</name>
<dbReference type="GO" id="GO:0016324">
    <property type="term" value="C:apical plasma membrane"/>
    <property type="evidence" value="ECO:0007669"/>
    <property type="project" value="UniProtKB-SubCell"/>
</dbReference>
<dbReference type="Pfam" id="PF02690">
    <property type="entry name" value="Na_Pi_cotrans"/>
    <property type="match status" value="1"/>
</dbReference>
<accession>A0A815IHN0</accession>
<dbReference type="GO" id="GO:0044341">
    <property type="term" value="P:sodium-dependent phosphate transport"/>
    <property type="evidence" value="ECO:0007669"/>
    <property type="project" value="InterPro"/>
</dbReference>
<dbReference type="AlphaFoldDB" id="A0A815IHN0"/>
<keyword evidence="4 7" id="KW-0812">Transmembrane</keyword>
<dbReference type="OrthoDB" id="76259at2759"/>
<feature type="transmembrane region" description="Helical" evidence="7">
    <location>
        <begin position="424"/>
        <end position="444"/>
    </location>
</feature>
<evidence type="ECO:0000313" key="9">
    <source>
        <dbReference type="EMBL" id="CAF4248645.1"/>
    </source>
</evidence>
<comment type="caution">
    <text evidence="8">The sequence shown here is derived from an EMBL/GenBank/DDBJ whole genome shotgun (WGS) entry which is preliminary data.</text>
</comment>
<feature type="transmembrane region" description="Helical" evidence="7">
    <location>
        <begin position="104"/>
        <end position="125"/>
    </location>
</feature>
<feature type="transmembrane region" description="Helical" evidence="7">
    <location>
        <begin position="352"/>
        <end position="372"/>
    </location>
</feature>
<evidence type="ECO:0000313" key="8">
    <source>
        <dbReference type="EMBL" id="CAF1366174.1"/>
    </source>
</evidence>
<dbReference type="NCBIfam" id="TIGR01013">
    <property type="entry name" value="2a58"/>
    <property type="match status" value="1"/>
</dbReference>
<feature type="transmembrane region" description="Helical" evidence="7">
    <location>
        <begin position="384"/>
        <end position="404"/>
    </location>
</feature>
<evidence type="ECO:0000256" key="1">
    <source>
        <dbReference type="ARBA" id="ARBA00004424"/>
    </source>
</evidence>
<dbReference type="Proteomes" id="UP000663829">
    <property type="component" value="Unassembled WGS sequence"/>
</dbReference>
<dbReference type="EMBL" id="CAJOBC010072887">
    <property type="protein sequence ID" value="CAF4248645.1"/>
    <property type="molecule type" value="Genomic_DNA"/>
</dbReference>
<dbReference type="InterPro" id="IPR003841">
    <property type="entry name" value="Na/Pi_transpt"/>
</dbReference>
<evidence type="ECO:0000256" key="6">
    <source>
        <dbReference type="ARBA" id="ARBA00023136"/>
    </source>
</evidence>
<keyword evidence="3" id="KW-1003">Cell membrane</keyword>
<feature type="transmembrane region" description="Helical" evidence="7">
    <location>
        <begin position="145"/>
        <end position="167"/>
    </location>
</feature>
<keyword evidence="5 7" id="KW-1133">Transmembrane helix</keyword>
<dbReference type="EMBL" id="CAJNOQ010015672">
    <property type="protein sequence ID" value="CAF1366174.1"/>
    <property type="molecule type" value="Genomic_DNA"/>
</dbReference>
<comment type="similarity">
    <text evidence="2">Belongs to the SLC34A transporter family.</text>
</comment>
<dbReference type="PANTHER" id="PTHR10010">
    <property type="entry name" value="SOLUTE CARRIER FAMILY 34 SODIUM PHOSPHATE , MEMBER 2-RELATED"/>
    <property type="match status" value="1"/>
</dbReference>
<evidence type="ECO:0000256" key="5">
    <source>
        <dbReference type="ARBA" id="ARBA00022989"/>
    </source>
</evidence>
<evidence type="ECO:0000256" key="4">
    <source>
        <dbReference type="ARBA" id="ARBA00022692"/>
    </source>
</evidence>
<keyword evidence="10" id="KW-1185">Reference proteome</keyword>
<evidence type="ECO:0000313" key="10">
    <source>
        <dbReference type="Proteomes" id="UP000663829"/>
    </source>
</evidence>
<sequence>MKALSSHIKIRKRLMFGRNTTSNRLALDSMTVATKPINRSLSLVTAGRSSISNGGTSAVPDYPNIRRKGSTTTTIIVKTDEDLWTVKDEQVTGVKWRVLPVRRAIPIIMGANIGTSVTNTLVALTHSKKRDEFRRAFAGATVHDMFNWATVLILLPLEVFTGLLYHLTRVLTQSIGKHQNAGSNQEFLSVITKPITERIIQIDKHVIQDIAIGTADPSTSLIKRYCQINQTLSSIQEKNITNVALKHCNFIFAKSKLPDWSIGLILLILSILSLCVCLVLLVKVLQSMLQGAIANIIRKTMNAELPGPLRHLTGYLAMLIGCILTIFVQSSSIFTSTLTPLVGLGIITVERVYPFTLGSNIGTTITGIMAALTAHSPIELQNSLQIALCHTFFNILGIVLWYPIPVLRMVPIRLAKKLGETTAVYRWFAVIYILLTFFILPLIIFGLSMIGWYVLAAVLIPIVLMIIFALIMNTLMKKMPERLPDKLKTWSWVPRPIRSLGWYDEMIFKRINFKKWFGKKSTKTEEINDAFQSDTESTITNISRVKVITTQF</sequence>
<reference evidence="8" key="1">
    <citation type="submission" date="2021-02" db="EMBL/GenBank/DDBJ databases">
        <authorList>
            <person name="Nowell W R."/>
        </authorList>
    </citation>
    <scope>NUCLEOTIDE SEQUENCE</scope>
</reference>
<proteinExistence type="inferred from homology"/>
<evidence type="ECO:0008006" key="11">
    <source>
        <dbReference type="Google" id="ProtNLM"/>
    </source>
</evidence>
<dbReference type="Proteomes" id="UP000681722">
    <property type="component" value="Unassembled WGS sequence"/>
</dbReference>
<comment type="subcellular location">
    <subcellularLocation>
        <location evidence="1">Apical cell membrane</location>
        <topology evidence="1">Multi-pass membrane protein</topology>
    </subcellularLocation>
</comment>
<dbReference type="PANTHER" id="PTHR10010:SF46">
    <property type="entry name" value="SODIUM-DEPENDENT PHOSPHATE TRANSPORT PROTEIN 2B"/>
    <property type="match status" value="1"/>
</dbReference>
<feature type="transmembrane region" description="Helical" evidence="7">
    <location>
        <begin position="450"/>
        <end position="472"/>
    </location>
</feature>
<keyword evidence="6 7" id="KW-0472">Membrane</keyword>
<protein>
    <recommendedName>
        <fullName evidence="11">Sodium-dependent phosphate transport protein 2B</fullName>
    </recommendedName>
</protein>
<gene>
    <name evidence="8" type="ORF">GPM918_LOCUS31625</name>
    <name evidence="9" type="ORF">SRO942_LOCUS32274</name>
</gene>
<evidence type="ECO:0000256" key="7">
    <source>
        <dbReference type="SAM" id="Phobius"/>
    </source>
</evidence>
<dbReference type="GO" id="GO:0005436">
    <property type="term" value="F:sodium:phosphate symporter activity"/>
    <property type="evidence" value="ECO:0007669"/>
    <property type="project" value="InterPro"/>
</dbReference>
<organism evidence="8 10">
    <name type="scientific">Didymodactylos carnosus</name>
    <dbReference type="NCBI Taxonomy" id="1234261"/>
    <lineage>
        <taxon>Eukaryota</taxon>
        <taxon>Metazoa</taxon>
        <taxon>Spiralia</taxon>
        <taxon>Gnathifera</taxon>
        <taxon>Rotifera</taxon>
        <taxon>Eurotatoria</taxon>
        <taxon>Bdelloidea</taxon>
        <taxon>Philodinida</taxon>
        <taxon>Philodinidae</taxon>
        <taxon>Didymodactylos</taxon>
    </lineage>
</organism>
<evidence type="ECO:0000256" key="2">
    <source>
        <dbReference type="ARBA" id="ARBA00005808"/>
    </source>
</evidence>